<name>A0A1C5K4H4_9ACTN</name>
<dbReference type="PANTHER" id="PTHR11472:SF34">
    <property type="entry name" value="REGULATOR OF TELOMERE ELONGATION HELICASE 1"/>
    <property type="match status" value="1"/>
</dbReference>
<keyword evidence="3" id="KW-0378">Hydrolase</keyword>
<dbReference type="EC" id="5.6.2.3" evidence="6"/>
<keyword evidence="2" id="KW-0547">Nucleotide-binding</keyword>
<evidence type="ECO:0000256" key="7">
    <source>
        <dbReference type="ARBA" id="ARBA00048954"/>
    </source>
</evidence>
<evidence type="ECO:0000256" key="5">
    <source>
        <dbReference type="ARBA" id="ARBA00038058"/>
    </source>
</evidence>
<dbReference type="InterPro" id="IPR006555">
    <property type="entry name" value="ATP-dep_Helicase_C"/>
</dbReference>
<keyword evidence="4" id="KW-0067">ATP-binding</keyword>
<dbReference type="Proteomes" id="UP000198226">
    <property type="component" value="Chromosome I"/>
</dbReference>
<dbReference type="GO" id="GO:0005524">
    <property type="term" value="F:ATP binding"/>
    <property type="evidence" value="ECO:0007669"/>
    <property type="project" value="UniProtKB-KW"/>
</dbReference>
<feature type="region of interest" description="Disordered" evidence="8">
    <location>
        <begin position="145"/>
        <end position="167"/>
    </location>
</feature>
<reference evidence="11" key="1">
    <citation type="submission" date="2016-06" db="EMBL/GenBank/DDBJ databases">
        <authorList>
            <person name="Varghese N."/>
            <person name="Submissions Spin"/>
        </authorList>
    </citation>
    <scope>NUCLEOTIDE SEQUENCE [LARGE SCALE GENOMIC DNA]</scope>
    <source>
        <strain evidence="11">DSM 44983</strain>
    </source>
</reference>
<comment type="catalytic activity">
    <reaction evidence="7">
        <text>ATP + H2O = ADP + phosphate + H(+)</text>
        <dbReference type="Rhea" id="RHEA:13065"/>
        <dbReference type="ChEBI" id="CHEBI:15377"/>
        <dbReference type="ChEBI" id="CHEBI:15378"/>
        <dbReference type="ChEBI" id="CHEBI:30616"/>
        <dbReference type="ChEBI" id="CHEBI:43474"/>
        <dbReference type="ChEBI" id="CHEBI:456216"/>
        <dbReference type="EC" id="5.6.2.3"/>
    </reaction>
</comment>
<feature type="region of interest" description="Disordered" evidence="8">
    <location>
        <begin position="479"/>
        <end position="505"/>
    </location>
</feature>
<dbReference type="InterPro" id="IPR014001">
    <property type="entry name" value="Helicase_ATP-bd"/>
</dbReference>
<dbReference type="InterPro" id="IPR027417">
    <property type="entry name" value="P-loop_NTPase"/>
</dbReference>
<evidence type="ECO:0000256" key="6">
    <source>
        <dbReference type="ARBA" id="ARBA00044969"/>
    </source>
</evidence>
<evidence type="ECO:0000256" key="1">
    <source>
        <dbReference type="ARBA" id="ARBA00001966"/>
    </source>
</evidence>
<keyword evidence="10" id="KW-0347">Helicase</keyword>
<dbReference type="AlphaFoldDB" id="A0A1C5K4H4"/>
<evidence type="ECO:0000256" key="2">
    <source>
        <dbReference type="ARBA" id="ARBA00022741"/>
    </source>
</evidence>
<evidence type="ECO:0000256" key="3">
    <source>
        <dbReference type="ARBA" id="ARBA00022801"/>
    </source>
</evidence>
<protein>
    <recommendedName>
        <fullName evidence="6">DNA 5'-3' helicase</fullName>
        <ecNumber evidence="6">5.6.2.3</ecNumber>
    </recommendedName>
</protein>
<dbReference type="EMBL" id="LT607752">
    <property type="protein sequence ID" value="SCG77660.1"/>
    <property type="molecule type" value="Genomic_DNA"/>
</dbReference>
<dbReference type="SMART" id="SM00487">
    <property type="entry name" value="DEXDc"/>
    <property type="match status" value="1"/>
</dbReference>
<dbReference type="GO" id="GO:0016818">
    <property type="term" value="F:hydrolase activity, acting on acid anhydrides, in phosphorus-containing anhydrides"/>
    <property type="evidence" value="ECO:0007669"/>
    <property type="project" value="InterPro"/>
</dbReference>
<dbReference type="GO" id="GO:0003676">
    <property type="term" value="F:nucleic acid binding"/>
    <property type="evidence" value="ECO:0007669"/>
    <property type="project" value="InterPro"/>
</dbReference>
<evidence type="ECO:0000256" key="8">
    <source>
        <dbReference type="SAM" id="MobiDB-lite"/>
    </source>
</evidence>
<organism evidence="10 11">
    <name type="scientific">Micromonospora rifamycinica</name>
    <dbReference type="NCBI Taxonomy" id="291594"/>
    <lineage>
        <taxon>Bacteria</taxon>
        <taxon>Bacillati</taxon>
        <taxon>Actinomycetota</taxon>
        <taxon>Actinomycetes</taxon>
        <taxon>Micromonosporales</taxon>
        <taxon>Micromonosporaceae</taxon>
        <taxon>Micromonospora</taxon>
    </lineage>
</organism>
<dbReference type="SUPFAM" id="SSF52540">
    <property type="entry name" value="P-loop containing nucleoside triphosphate hydrolases"/>
    <property type="match status" value="1"/>
</dbReference>
<keyword evidence="11" id="KW-1185">Reference proteome</keyword>
<feature type="domain" description="Helicase ATP-binding" evidence="9">
    <location>
        <begin position="33"/>
        <end position="320"/>
    </location>
</feature>
<dbReference type="PROSITE" id="PS51193">
    <property type="entry name" value="HELICASE_ATP_BIND_2"/>
    <property type="match status" value="1"/>
</dbReference>
<dbReference type="InterPro" id="IPR014013">
    <property type="entry name" value="Helic_SF1/SF2_ATP-bd_DinG/Rad3"/>
</dbReference>
<evidence type="ECO:0000313" key="11">
    <source>
        <dbReference type="Proteomes" id="UP000198226"/>
    </source>
</evidence>
<sequence>MTASRTAAGPSTPSARSGRRRGGRPSGTELLAAAVGAVPGGAARPGQQQMTEAIERSVAAREHLLVQAGTGTGKSLAYLAPALTVDGPVVVSTATLALQSQLVEHDLPRLADAVEPLLGRRPTFAVLKGRHHYLCLARLDNSTEDEPEDTLFDAPAARPGGGTKWLGEAGRMGKQIQRLRDWAEKTDTGDRDELDPGVDDQAWRLASMPARECVGASRCPFGQECFAEASRARAREADIVVTNHSLLAVDMLAGRHIVPPHKLLIVDEAHELADRVSSAAQAELVPELIDRSARRARPLLRPDVADRLTEAGDALAVGLAEAPSGRLTGGLPGPLREACTLLDAATRAALDAIGDVKADDPDPVRKQQAKSVLDELSTTAQRLLEEADHDVAWVEKPDNGSRRALVVAPLSVAGTLAAHLYDERTVVATSATLALGGRFDTVARALGLEAPPPAPPSPAAAALATAAAGRSTGVLGGGTAAGTAAGDPGTGGVAAAPGSRPATGMVPATSGPGWTSLDVGSPFDYARQGILYVAAHLPRPSVSGLPEAAGAELLRLVGALGGRTLGLFSSRRAAQQAAELLRAQTDLPVLLQGEEALPLLVRRFREERSSCLFGVMSLWQGVDVPGDSCQLVVIDRLPFPRPDEPLAAARAAAVDAGGGSGFSAVSVPIAAVRLAQGVGRLIRATGDRGVVAVLDSRLETARGYGPFLRRSLPPFWYTTRPEVAQGALERLAKA</sequence>
<dbReference type="OrthoDB" id="9805194at2"/>
<comment type="similarity">
    <text evidence="5">Belongs to the helicase family. DinG subfamily.</text>
</comment>
<comment type="cofactor">
    <cofactor evidence="1">
        <name>[4Fe-4S] cluster</name>
        <dbReference type="ChEBI" id="CHEBI:49883"/>
    </cofactor>
</comment>
<feature type="compositionally biased region" description="Low complexity" evidence="8">
    <location>
        <begin position="481"/>
        <end position="498"/>
    </location>
</feature>
<dbReference type="SMART" id="SM00491">
    <property type="entry name" value="HELICc2"/>
    <property type="match status" value="1"/>
</dbReference>
<feature type="region of interest" description="Disordered" evidence="8">
    <location>
        <begin position="1"/>
        <end position="28"/>
    </location>
</feature>
<dbReference type="Pfam" id="PF13307">
    <property type="entry name" value="Helicase_C_2"/>
    <property type="match status" value="1"/>
</dbReference>
<dbReference type="Pfam" id="PF00270">
    <property type="entry name" value="DEAD"/>
    <property type="match status" value="1"/>
</dbReference>
<proteinExistence type="inferred from homology"/>
<dbReference type="GO" id="GO:0043139">
    <property type="term" value="F:5'-3' DNA helicase activity"/>
    <property type="evidence" value="ECO:0007669"/>
    <property type="project" value="UniProtKB-EC"/>
</dbReference>
<evidence type="ECO:0000259" key="9">
    <source>
        <dbReference type="PROSITE" id="PS51193"/>
    </source>
</evidence>
<dbReference type="Gene3D" id="3.40.50.300">
    <property type="entry name" value="P-loop containing nucleotide triphosphate hydrolases"/>
    <property type="match status" value="2"/>
</dbReference>
<evidence type="ECO:0000256" key="4">
    <source>
        <dbReference type="ARBA" id="ARBA00022840"/>
    </source>
</evidence>
<dbReference type="PANTHER" id="PTHR11472">
    <property type="entry name" value="DNA REPAIR DEAD HELICASE RAD3/XP-D SUBFAMILY MEMBER"/>
    <property type="match status" value="1"/>
</dbReference>
<evidence type="ECO:0000313" key="10">
    <source>
        <dbReference type="EMBL" id="SCG77660.1"/>
    </source>
</evidence>
<gene>
    <name evidence="10" type="ORF">GA0070623_4279</name>
</gene>
<accession>A0A1C5K4H4</accession>
<dbReference type="InterPro" id="IPR045028">
    <property type="entry name" value="DinG/Rad3-like"/>
</dbReference>
<dbReference type="GO" id="GO:0006139">
    <property type="term" value="P:nucleobase-containing compound metabolic process"/>
    <property type="evidence" value="ECO:0007669"/>
    <property type="project" value="InterPro"/>
</dbReference>
<dbReference type="InterPro" id="IPR011545">
    <property type="entry name" value="DEAD/DEAH_box_helicase_dom"/>
</dbReference>